<dbReference type="GO" id="GO:0006412">
    <property type="term" value="P:translation"/>
    <property type="evidence" value="ECO:0007669"/>
    <property type="project" value="InterPro"/>
</dbReference>
<dbReference type="EMBL" id="LPNN01000001">
    <property type="protein sequence ID" value="OEJ92569.1"/>
    <property type="molecule type" value="Genomic_DNA"/>
</dbReference>
<keyword evidence="2" id="KW-0687">Ribonucleoprotein</keyword>
<comment type="similarity">
    <text evidence="1">Belongs to the bacterial ribosomal protein bS6 family.</text>
</comment>
<reference evidence="3" key="1">
    <citation type="journal article" date="2016" name="Genome Announc.">
        <title>Genome sequences of three species of Hanseniaspora isolated from spontaneous wine fermentations.</title>
        <authorList>
            <person name="Sternes P.R."/>
            <person name="Lee D."/>
            <person name="Kutyna D.R."/>
            <person name="Borneman A.R."/>
        </authorList>
    </citation>
    <scope>NUCLEOTIDE SEQUENCE [LARGE SCALE GENOMIC DNA]</scope>
    <source>
        <strain evidence="3">AWRI3580</strain>
    </source>
</reference>
<dbReference type="VEuPathDB" id="FungiDB:AWRI3580_g326"/>
<dbReference type="Gene3D" id="3.30.70.60">
    <property type="match status" value="1"/>
</dbReference>
<dbReference type="SUPFAM" id="SSF54995">
    <property type="entry name" value="Ribosomal protein S6"/>
    <property type="match status" value="1"/>
</dbReference>
<accession>A0A1E5S0J6</accession>
<comment type="caution">
    <text evidence="2">The sequence shown here is derived from an EMBL/GenBank/DDBJ whole genome shotgun (WGS) entry which is preliminary data.</text>
</comment>
<dbReference type="STRING" id="29833.A0A1E5S0J6"/>
<proteinExistence type="inferred from homology"/>
<dbReference type="OrthoDB" id="10259681at2759"/>
<dbReference type="Proteomes" id="UP000095358">
    <property type="component" value="Unassembled WGS sequence"/>
</dbReference>
<dbReference type="InterPro" id="IPR000529">
    <property type="entry name" value="Ribosomal_bS6"/>
</dbReference>
<dbReference type="GO" id="GO:0005840">
    <property type="term" value="C:ribosome"/>
    <property type="evidence" value="ECO:0007669"/>
    <property type="project" value="UniProtKB-KW"/>
</dbReference>
<dbReference type="GO" id="GO:0003735">
    <property type="term" value="F:structural constituent of ribosome"/>
    <property type="evidence" value="ECO:0007669"/>
    <property type="project" value="InterPro"/>
</dbReference>
<organism evidence="2 3">
    <name type="scientific">Hanseniaspora uvarum</name>
    <name type="common">Yeast</name>
    <name type="synonym">Kloeckera apiculata</name>
    <dbReference type="NCBI Taxonomy" id="29833"/>
    <lineage>
        <taxon>Eukaryota</taxon>
        <taxon>Fungi</taxon>
        <taxon>Dikarya</taxon>
        <taxon>Ascomycota</taxon>
        <taxon>Saccharomycotina</taxon>
        <taxon>Saccharomycetes</taxon>
        <taxon>Saccharomycodales</taxon>
        <taxon>Saccharomycodaceae</taxon>
        <taxon>Hanseniaspora</taxon>
    </lineage>
</organism>
<dbReference type="Pfam" id="PF01250">
    <property type="entry name" value="Ribosomal_S6"/>
    <property type="match status" value="1"/>
</dbReference>
<dbReference type="GO" id="GO:0019843">
    <property type="term" value="F:rRNA binding"/>
    <property type="evidence" value="ECO:0007669"/>
    <property type="project" value="InterPro"/>
</dbReference>
<keyword evidence="2" id="KW-0689">Ribosomal protein</keyword>
<evidence type="ECO:0000313" key="2">
    <source>
        <dbReference type="EMBL" id="OEJ92569.1"/>
    </source>
</evidence>
<dbReference type="InterPro" id="IPR035980">
    <property type="entry name" value="Ribosomal_bS6_sf"/>
</dbReference>
<sequence length="122" mass="14114">MLYELRAILRTPKLLGQKRHADAKAFCENLGKLVLNNRGVVRKIENNGLFQFQNLIRKHGEYFFEGYKVTLLYDCSPIVQQQIKTNLSTDPRVISCKEFSHNLTLKEKTTTTATERMYNSSS</sequence>
<evidence type="ECO:0000256" key="1">
    <source>
        <dbReference type="ARBA" id="ARBA00009512"/>
    </source>
</evidence>
<dbReference type="InterPro" id="IPR014717">
    <property type="entry name" value="Transl_elong_EF1B/ribsomal_bS6"/>
</dbReference>
<evidence type="ECO:0000313" key="3">
    <source>
        <dbReference type="Proteomes" id="UP000095358"/>
    </source>
</evidence>
<name>A0A1E5S0J6_HANUV</name>
<keyword evidence="3" id="KW-1185">Reference proteome</keyword>
<protein>
    <submittedName>
        <fullName evidence="2">37S ribosomal protein MRP17, mitochondrial</fullName>
    </submittedName>
</protein>
<dbReference type="AlphaFoldDB" id="A0A1E5S0J6"/>
<gene>
    <name evidence="2" type="ORF">AWRI3580_g326</name>
</gene>